<feature type="compositionally biased region" description="Basic and acidic residues" evidence="1">
    <location>
        <begin position="144"/>
        <end position="155"/>
    </location>
</feature>
<dbReference type="OrthoDB" id="331341at2759"/>
<dbReference type="KEGG" id="bpg:Bathy08g01800"/>
<dbReference type="PANTHER" id="PTHR13138">
    <property type="entry name" value="PROTEIN LIN1"/>
    <property type="match status" value="1"/>
</dbReference>
<gene>
    <name evidence="2" type="ORF">Bathy08g01800</name>
</gene>
<reference evidence="2 3" key="1">
    <citation type="submission" date="2011-10" db="EMBL/GenBank/DDBJ databases">
        <authorList>
            <person name="Genoscope - CEA"/>
        </authorList>
    </citation>
    <scope>NUCLEOTIDE SEQUENCE [LARGE SCALE GENOMIC DNA]</scope>
    <source>
        <strain evidence="2 3">RCC 1105</strain>
    </source>
</reference>
<name>K8EHA6_9CHLO</name>
<evidence type="ECO:0000313" key="3">
    <source>
        <dbReference type="Proteomes" id="UP000198341"/>
    </source>
</evidence>
<feature type="region of interest" description="Disordered" evidence="1">
    <location>
        <begin position="190"/>
        <end position="220"/>
    </location>
</feature>
<dbReference type="EMBL" id="FO082271">
    <property type="protein sequence ID" value="CCO17527.1"/>
    <property type="molecule type" value="Genomic_DNA"/>
</dbReference>
<accession>K8EHA6</accession>
<dbReference type="eggNOG" id="KOG2950">
    <property type="taxonomic scope" value="Eukaryota"/>
</dbReference>
<protein>
    <submittedName>
        <fullName evidence="2">Uncharacterized protein</fullName>
    </submittedName>
</protein>
<sequence>MTSSSSSDSDDEFENEKNDYDVTETKKGGNKNDVDFLVREAMREEKLKLKSKLKEKKRTTVLPNGEDDDDDGGALNGANAKEPEEEAMIETIKSKETIEDATRARKRARTLLGKADDFNEEEEEKEENSREEDEEEEEEEEEVKMDRFDMSKEEQEGYFDQETGNYVEYKKEKKRAEDSWIDETTKEEYEKFKTVKPSSQRLMEAEKAAEEDEEMKYDQTEEGVAKLKRRLAELLEGSTETALRAIKRVGGGSGGPGNTNSKNKYVSKQKSMKNGKTKQQEKERGKSVKLEGESKKIFDEITAIASRLVAAGEYGAYTIEKQMLEKSANLVLKLEAKTTYEDAEDDMFADSDDDDEGVRKSTKKGSAETESAGVAASVVDPKTFSIKELKRCLESHGRSIGSGGERIDIEKMCLEALKSTIAPDGFVYDKSTGLYYGEASKMHWHCKANVYKTEDGNWWKYNGQMFEAASEP</sequence>
<feature type="region of interest" description="Disordered" evidence="1">
    <location>
        <begin position="49"/>
        <end position="164"/>
    </location>
</feature>
<feature type="compositionally biased region" description="Basic residues" evidence="1">
    <location>
        <begin position="49"/>
        <end position="59"/>
    </location>
</feature>
<feature type="region of interest" description="Disordered" evidence="1">
    <location>
        <begin position="1"/>
        <end position="35"/>
    </location>
</feature>
<dbReference type="InterPro" id="IPR039905">
    <property type="entry name" value="CD2BP2/Lin1"/>
</dbReference>
<feature type="compositionally biased region" description="Basic and acidic residues" evidence="1">
    <location>
        <begin position="278"/>
        <end position="290"/>
    </location>
</feature>
<dbReference type="GO" id="GO:0005682">
    <property type="term" value="C:U5 snRNP"/>
    <property type="evidence" value="ECO:0007669"/>
    <property type="project" value="InterPro"/>
</dbReference>
<dbReference type="GeneID" id="19014159"/>
<evidence type="ECO:0000313" key="2">
    <source>
        <dbReference type="EMBL" id="CCO17527.1"/>
    </source>
</evidence>
<dbReference type="STRING" id="41875.K8EHA6"/>
<feature type="compositionally biased region" description="Acidic residues" evidence="1">
    <location>
        <begin position="118"/>
        <end position="143"/>
    </location>
</feature>
<dbReference type="Proteomes" id="UP000198341">
    <property type="component" value="Chromosome 8"/>
</dbReference>
<keyword evidence="3" id="KW-1185">Reference proteome</keyword>
<feature type="compositionally biased region" description="Basic and acidic residues" evidence="1">
    <location>
        <begin position="92"/>
        <end position="103"/>
    </location>
</feature>
<feature type="region of interest" description="Disordered" evidence="1">
    <location>
        <begin position="345"/>
        <end position="370"/>
    </location>
</feature>
<proteinExistence type="predicted"/>
<feature type="region of interest" description="Disordered" evidence="1">
    <location>
        <begin position="246"/>
        <end position="290"/>
    </location>
</feature>
<feature type="compositionally biased region" description="Basic residues" evidence="1">
    <location>
        <begin position="265"/>
        <end position="276"/>
    </location>
</feature>
<feature type="compositionally biased region" description="Acidic residues" evidence="1">
    <location>
        <begin position="345"/>
        <end position="356"/>
    </location>
</feature>
<organism evidence="2 3">
    <name type="scientific">Bathycoccus prasinos</name>
    <dbReference type="NCBI Taxonomy" id="41875"/>
    <lineage>
        <taxon>Eukaryota</taxon>
        <taxon>Viridiplantae</taxon>
        <taxon>Chlorophyta</taxon>
        <taxon>Mamiellophyceae</taxon>
        <taxon>Mamiellales</taxon>
        <taxon>Bathycoccaceae</taxon>
        <taxon>Bathycoccus</taxon>
    </lineage>
</organism>
<evidence type="ECO:0000256" key="1">
    <source>
        <dbReference type="SAM" id="MobiDB-lite"/>
    </source>
</evidence>
<dbReference type="RefSeq" id="XP_007511406.1">
    <property type="nucleotide sequence ID" value="XM_007511344.1"/>
</dbReference>
<feature type="compositionally biased region" description="Basic and acidic residues" evidence="1">
    <location>
        <begin position="15"/>
        <end position="35"/>
    </location>
</feature>
<dbReference type="PANTHER" id="PTHR13138:SF3">
    <property type="entry name" value="CD2 ANTIGEN CYTOPLASMIC TAIL-BINDING PROTEIN 2"/>
    <property type="match status" value="1"/>
</dbReference>
<dbReference type="AlphaFoldDB" id="K8EHA6"/>